<comment type="caution">
    <text evidence="2">The sequence shown here is derived from an EMBL/GenBank/DDBJ whole genome shotgun (WGS) entry which is preliminary data.</text>
</comment>
<evidence type="ECO:0000256" key="1">
    <source>
        <dbReference type="SAM" id="MobiDB-lite"/>
    </source>
</evidence>
<accession>A0A9Q1GFG8</accession>
<dbReference type="AlphaFoldDB" id="A0A9Q1GFG8"/>
<reference evidence="2" key="1">
    <citation type="journal article" date="2023" name="Science">
        <title>Genome structures resolve the early diversification of teleost fishes.</title>
        <authorList>
            <person name="Parey E."/>
            <person name="Louis A."/>
            <person name="Montfort J."/>
            <person name="Bouchez O."/>
            <person name="Roques C."/>
            <person name="Iampietro C."/>
            <person name="Lluch J."/>
            <person name="Castinel A."/>
            <person name="Donnadieu C."/>
            <person name="Desvignes T."/>
            <person name="Floi Bucao C."/>
            <person name="Jouanno E."/>
            <person name="Wen M."/>
            <person name="Mejri S."/>
            <person name="Dirks R."/>
            <person name="Jansen H."/>
            <person name="Henkel C."/>
            <person name="Chen W.J."/>
            <person name="Zahm M."/>
            <person name="Cabau C."/>
            <person name="Klopp C."/>
            <person name="Thompson A.W."/>
            <person name="Robinson-Rechavi M."/>
            <person name="Braasch I."/>
            <person name="Lecointre G."/>
            <person name="Bobe J."/>
            <person name="Postlethwait J.H."/>
            <person name="Berthelot C."/>
            <person name="Roest Crollius H."/>
            <person name="Guiguen Y."/>
        </authorList>
    </citation>
    <scope>NUCLEOTIDE SEQUENCE</scope>
    <source>
        <strain evidence="2">WJC10195</strain>
    </source>
</reference>
<keyword evidence="3" id="KW-1185">Reference proteome</keyword>
<sequence>MRPERTPLSLRQTEAIDRGAEFPPGGERRARLVLCPLDAPLGPPGSAEEAPSTDSHLLPTPAIFPASLPRYRLTAGGLLQASYQSPVRPGDAGETRRRRWNPWPLEGALVLFLSPG</sequence>
<organism evidence="2 3">
    <name type="scientific">Synaphobranchus kaupii</name>
    <name type="common">Kaup's arrowtooth eel</name>
    <dbReference type="NCBI Taxonomy" id="118154"/>
    <lineage>
        <taxon>Eukaryota</taxon>
        <taxon>Metazoa</taxon>
        <taxon>Chordata</taxon>
        <taxon>Craniata</taxon>
        <taxon>Vertebrata</taxon>
        <taxon>Euteleostomi</taxon>
        <taxon>Actinopterygii</taxon>
        <taxon>Neopterygii</taxon>
        <taxon>Teleostei</taxon>
        <taxon>Anguilliformes</taxon>
        <taxon>Synaphobranchidae</taxon>
        <taxon>Synaphobranchus</taxon>
    </lineage>
</organism>
<gene>
    <name evidence="2" type="ORF">SKAU_G00039570</name>
</gene>
<feature type="compositionally biased region" description="Basic and acidic residues" evidence="1">
    <location>
        <begin position="14"/>
        <end position="24"/>
    </location>
</feature>
<dbReference type="EMBL" id="JAINUF010000001">
    <property type="protein sequence ID" value="KAJ8383179.1"/>
    <property type="molecule type" value="Genomic_DNA"/>
</dbReference>
<proteinExistence type="predicted"/>
<feature type="region of interest" description="Disordered" evidence="1">
    <location>
        <begin position="1"/>
        <end position="24"/>
    </location>
</feature>
<evidence type="ECO:0000313" key="2">
    <source>
        <dbReference type="EMBL" id="KAJ8383179.1"/>
    </source>
</evidence>
<name>A0A9Q1GFG8_SYNKA</name>
<protein>
    <submittedName>
        <fullName evidence="2">Uncharacterized protein</fullName>
    </submittedName>
</protein>
<dbReference type="Proteomes" id="UP001152622">
    <property type="component" value="Chromosome 1"/>
</dbReference>
<evidence type="ECO:0000313" key="3">
    <source>
        <dbReference type="Proteomes" id="UP001152622"/>
    </source>
</evidence>
<feature type="region of interest" description="Disordered" evidence="1">
    <location>
        <begin position="37"/>
        <end position="58"/>
    </location>
</feature>